<dbReference type="PANTHER" id="PTHR45348:SF2">
    <property type="entry name" value="ZINC-TYPE ALCOHOL DEHYDROGENASE-LIKE PROTEIN C2E1P3.01"/>
    <property type="match status" value="1"/>
</dbReference>
<comment type="similarity">
    <text evidence="1">Belongs to the zinc-containing alcohol dehydrogenase family.</text>
</comment>
<dbReference type="Proteomes" id="UP000266234">
    <property type="component" value="Unassembled WGS sequence"/>
</dbReference>
<dbReference type="InterPro" id="IPR020843">
    <property type="entry name" value="ER"/>
</dbReference>
<name>A0A395T6H1_9HYPO</name>
<dbReference type="InterPro" id="IPR036291">
    <property type="entry name" value="NAD(P)-bd_dom_sf"/>
</dbReference>
<keyword evidence="5" id="KW-1185">Reference proteome</keyword>
<dbReference type="InterPro" id="IPR013154">
    <property type="entry name" value="ADH-like_N"/>
</dbReference>
<evidence type="ECO:0000313" key="5">
    <source>
        <dbReference type="Proteomes" id="UP000266234"/>
    </source>
</evidence>
<dbReference type="InterPro" id="IPR047122">
    <property type="entry name" value="Trans-enoyl_RdTase-like"/>
</dbReference>
<dbReference type="SUPFAM" id="SSF50129">
    <property type="entry name" value="GroES-like"/>
    <property type="match status" value="1"/>
</dbReference>
<protein>
    <recommendedName>
        <fullName evidence="3">Enoyl reductase (ER) domain-containing protein</fullName>
    </recommendedName>
</protein>
<dbReference type="GO" id="GO:0016651">
    <property type="term" value="F:oxidoreductase activity, acting on NAD(P)H"/>
    <property type="evidence" value="ECO:0007669"/>
    <property type="project" value="InterPro"/>
</dbReference>
<dbReference type="Gene3D" id="3.90.180.10">
    <property type="entry name" value="Medium-chain alcohol dehydrogenases, catalytic domain"/>
    <property type="match status" value="1"/>
</dbReference>
<evidence type="ECO:0000313" key="4">
    <source>
        <dbReference type="EMBL" id="RGP79805.1"/>
    </source>
</evidence>
<gene>
    <name evidence="4" type="ORF">FLONG3_2119</name>
</gene>
<dbReference type="CDD" id="cd08249">
    <property type="entry name" value="enoyl_reductase_like"/>
    <property type="match status" value="1"/>
</dbReference>
<proteinExistence type="inferred from homology"/>
<sequence length="345" mass="36919">MSHSEESNTASLLLAKQGLLTLGQRPIPTPGQGELLVRNEVVAANPSDWKVQTFGVMIENFPAVIGSELSGVVVSVGPGVTRFKPGDRVTGFAQGVIQANSDKAAFQKYTIMDEIATSHLPDNLTFEEGVVFPVGMITASIALFESIGLPMHEAHDDKPGAIFIWSGASSTGIAALQIAHSLGYPVYVSASANHEWLKSLGATDVWDYRDPNISQKLNSALLTAGLKLRGVLDARADEASFESIAALLNTVDSTQTKLSTLFPWPADKPLPDGVQVHHTDCSRFTKEYPHLASWLFGGWLSDKLQDGTIKVAPKPRIIEGGLGAAQKMLDTLKAGASGEKFMLKV</sequence>
<dbReference type="EMBL" id="PXOG01000041">
    <property type="protein sequence ID" value="RGP79805.1"/>
    <property type="molecule type" value="Genomic_DNA"/>
</dbReference>
<dbReference type="SUPFAM" id="SSF51735">
    <property type="entry name" value="NAD(P)-binding Rossmann-fold domains"/>
    <property type="match status" value="1"/>
</dbReference>
<evidence type="ECO:0000256" key="1">
    <source>
        <dbReference type="ARBA" id="ARBA00008072"/>
    </source>
</evidence>
<evidence type="ECO:0000256" key="2">
    <source>
        <dbReference type="ARBA" id="ARBA00023002"/>
    </source>
</evidence>
<evidence type="ECO:0000259" key="3">
    <source>
        <dbReference type="SMART" id="SM00829"/>
    </source>
</evidence>
<comment type="caution">
    <text evidence="4">The sequence shown here is derived from an EMBL/GenBank/DDBJ whole genome shotgun (WGS) entry which is preliminary data.</text>
</comment>
<dbReference type="Pfam" id="PF08240">
    <property type="entry name" value="ADH_N"/>
    <property type="match status" value="1"/>
</dbReference>
<dbReference type="SMART" id="SM00829">
    <property type="entry name" value="PKS_ER"/>
    <property type="match status" value="1"/>
</dbReference>
<dbReference type="STRING" id="694270.A0A395T6H1"/>
<reference evidence="4 5" key="1">
    <citation type="journal article" date="2018" name="PLoS Pathog.">
        <title>Evolution of structural diversity of trichothecenes, a family of toxins produced by plant pathogenic and entomopathogenic fungi.</title>
        <authorList>
            <person name="Proctor R.H."/>
            <person name="McCormick S.P."/>
            <person name="Kim H.S."/>
            <person name="Cardoza R.E."/>
            <person name="Stanley A.M."/>
            <person name="Lindo L."/>
            <person name="Kelly A."/>
            <person name="Brown D.W."/>
            <person name="Lee T."/>
            <person name="Vaughan M.M."/>
            <person name="Alexander N.J."/>
            <person name="Busman M."/>
            <person name="Gutierrez S."/>
        </authorList>
    </citation>
    <scope>NUCLEOTIDE SEQUENCE [LARGE SCALE GENOMIC DNA]</scope>
    <source>
        <strain evidence="4 5">NRRL 20695</strain>
    </source>
</reference>
<feature type="domain" description="Enoyl reductase (ER)" evidence="3">
    <location>
        <begin position="18"/>
        <end position="343"/>
    </location>
</feature>
<dbReference type="PANTHER" id="PTHR45348">
    <property type="entry name" value="HYPOTHETICAL OXIDOREDUCTASE (EUROFUNG)"/>
    <property type="match status" value="1"/>
</dbReference>
<dbReference type="Gene3D" id="3.40.50.720">
    <property type="entry name" value="NAD(P)-binding Rossmann-like Domain"/>
    <property type="match status" value="1"/>
</dbReference>
<dbReference type="AlphaFoldDB" id="A0A395T6H1"/>
<keyword evidence="2" id="KW-0560">Oxidoreductase</keyword>
<organism evidence="4 5">
    <name type="scientific">Fusarium longipes</name>
    <dbReference type="NCBI Taxonomy" id="694270"/>
    <lineage>
        <taxon>Eukaryota</taxon>
        <taxon>Fungi</taxon>
        <taxon>Dikarya</taxon>
        <taxon>Ascomycota</taxon>
        <taxon>Pezizomycotina</taxon>
        <taxon>Sordariomycetes</taxon>
        <taxon>Hypocreomycetidae</taxon>
        <taxon>Hypocreales</taxon>
        <taxon>Nectriaceae</taxon>
        <taxon>Fusarium</taxon>
    </lineage>
</organism>
<dbReference type="InterPro" id="IPR011032">
    <property type="entry name" value="GroES-like_sf"/>
</dbReference>
<dbReference type="OrthoDB" id="10257049at2759"/>
<accession>A0A395T6H1</accession>